<dbReference type="EMBL" id="MU005587">
    <property type="protein sequence ID" value="KAF2682374.1"/>
    <property type="molecule type" value="Genomic_DNA"/>
</dbReference>
<dbReference type="Proteomes" id="UP000799291">
    <property type="component" value="Unassembled WGS sequence"/>
</dbReference>
<evidence type="ECO:0000256" key="1">
    <source>
        <dbReference type="SAM" id="MobiDB-lite"/>
    </source>
</evidence>
<organism evidence="2 3">
    <name type="scientific">Lentithecium fluviatile CBS 122367</name>
    <dbReference type="NCBI Taxonomy" id="1168545"/>
    <lineage>
        <taxon>Eukaryota</taxon>
        <taxon>Fungi</taxon>
        <taxon>Dikarya</taxon>
        <taxon>Ascomycota</taxon>
        <taxon>Pezizomycotina</taxon>
        <taxon>Dothideomycetes</taxon>
        <taxon>Pleosporomycetidae</taxon>
        <taxon>Pleosporales</taxon>
        <taxon>Massarineae</taxon>
        <taxon>Lentitheciaceae</taxon>
        <taxon>Lentithecium</taxon>
    </lineage>
</organism>
<gene>
    <name evidence="2" type="ORF">K458DRAFT_390861</name>
</gene>
<evidence type="ECO:0000313" key="3">
    <source>
        <dbReference type="Proteomes" id="UP000799291"/>
    </source>
</evidence>
<name>A0A6G1IVU8_9PLEO</name>
<feature type="region of interest" description="Disordered" evidence="1">
    <location>
        <begin position="236"/>
        <end position="297"/>
    </location>
</feature>
<dbReference type="AlphaFoldDB" id="A0A6G1IVU8"/>
<protein>
    <submittedName>
        <fullName evidence="2">Uncharacterized protein</fullName>
    </submittedName>
</protein>
<feature type="compositionally biased region" description="Polar residues" evidence="1">
    <location>
        <begin position="236"/>
        <end position="253"/>
    </location>
</feature>
<evidence type="ECO:0000313" key="2">
    <source>
        <dbReference type="EMBL" id="KAF2682374.1"/>
    </source>
</evidence>
<feature type="region of interest" description="Disordered" evidence="1">
    <location>
        <begin position="193"/>
        <end position="217"/>
    </location>
</feature>
<feature type="compositionally biased region" description="Basic and acidic residues" evidence="1">
    <location>
        <begin position="276"/>
        <end position="285"/>
    </location>
</feature>
<proteinExistence type="predicted"/>
<accession>A0A6G1IVU8</accession>
<dbReference type="OrthoDB" id="1577640at2759"/>
<reference evidence="2" key="1">
    <citation type="journal article" date="2020" name="Stud. Mycol.">
        <title>101 Dothideomycetes genomes: a test case for predicting lifestyles and emergence of pathogens.</title>
        <authorList>
            <person name="Haridas S."/>
            <person name="Albert R."/>
            <person name="Binder M."/>
            <person name="Bloem J."/>
            <person name="Labutti K."/>
            <person name="Salamov A."/>
            <person name="Andreopoulos B."/>
            <person name="Baker S."/>
            <person name="Barry K."/>
            <person name="Bills G."/>
            <person name="Bluhm B."/>
            <person name="Cannon C."/>
            <person name="Castanera R."/>
            <person name="Culley D."/>
            <person name="Daum C."/>
            <person name="Ezra D."/>
            <person name="Gonzalez J."/>
            <person name="Henrissat B."/>
            <person name="Kuo A."/>
            <person name="Liang C."/>
            <person name="Lipzen A."/>
            <person name="Lutzoni F."/>
            <person name="Magnuson J."/>
            <person name="Mondo S."/>
            <person name="Nolan M."/>
            <person name="Ohm R."/>
            <person name="Pangilinan J."/>
            <person name="Park H.-J."/>
            <person name="Ramirez L."/>
            <person name="Alfaro M."/>
            <person name="Sun H."/>
            <person name="Tritt A."/>
            <person name="Yoshinaga Y."/>
            <person name="Zwiers L.-H."/>
            <person name="Turgeon B."/>
            <person name="Goodwin S."/>
            <person name="Spatafora J."/>
            <person name="Crous P."/>
            <person name="Grigoriev I."/>
        </authorList>
    </citation>
    <scope>NUCLEOTIDE SEQUENCE</scope>
    <source>
        <strain evidence="2">CBS 122367</strain>
    </source>
</reference>
<sequence length="423" mass="48028">MEHQKHLAGQNGINLKWRSRTHLEGWDFKELATGYDPRPRVATLDSLGYGWVDLTRSIDAVTLFGCGFGDIIIPLKIDKMCPRWKQLPKERYHLAASIFDLNRIRESFGSRRTSSVEPVDGLVWHSPKQSFASCNCQEHKAGRWLVKPFTAHCDPVQVLCPKRSRLFLKIQNPVDLGNSGAVIFGQNQSWPYRWRRGGNRDSEEEEDEEKLEQVPLEAIHELEGPIIRQQMSWESAYSDPDMSTSNRSPQSHESTAEDVPHPLHSAYTGPTTPDESADKSAHELATEAQEDVDTSMWQNERLEYPSPTLNAPNRIDIPEEQQEPAKRMFSERQLVPNRQVHRSGKWAWIAMLPGLLGGIGDGYDDNEMSEIFILCSHLLALMNMFNGRGTLRSLVQGDIDQLDFQDALAPLLSFSLVRIEIGM</sequence>
<keyword evidence="3" id="KW-1185">Reference proteome</keyword>